<evidence type="ECO:0000256" key="1">
    <source>
        <dbReference type="SAM" id="SignalP"/>
    </source>
</evidence>
<sequence length="254" mass="28549">MNRHILSFPGSALAAACLAAMLAIGSGSALADERTWYDIEIIIFEQREAGGHDRERWRSDAPDPIAGNIAELSNTVVRGNEKTAFATLPSDRLQLRGLYRRLEQADDYRPLLHLGWRQEGFSRTDAPSVALPQGWMPRDPEEGMLLELNERLSQQLGRTDVYGPIQDSSASAAAPSARSGPPLYGLVRLYRERFLHVAVDLRYFREGGSDIRYSYLNGEEPLFTMTQRRRMRSGELHYLDHPVLGVLVQVTPVE</sequence>
<dbReference type="RefSeq" id="WP_116304157.1">
    <property type="nucleotide sequence ID" value="NZ_NFZV01000042.1"/>
</dbReference>
<evidence type="ECO:0000313" key="2">
    <source>
        <dbReference type="EMBL" id="RFA33774.1"/>
    </source>
</evidence>
<feature type="chain" id="PRO_5017784710" description="Peptidoglycan-binding protein CsiV" evidence="1">
    <location>
        <begin position="32"/>
        <end position="254"/>
    </location>
</feature>
<dbReference type="AlphaFoldDB" id="A0A3E0WLE2"/>
<dbReference type="Proteomes" id="UP000256763">
    <property type="component" value="Unassembled WGS sequence"/>
</dbReference>
<dbReference type="OrthoDB" id="5566524at2"/>
<gene>
    <name evidence="2" type="ORF">CAL65_16680</name>
</gene>
<comment type="caution">
    <text evidence="2">The sequence shown here is derived from an EMBL/GenBank/DDBJ whole genome shotgun (WGS) entry which is preliminary data.</text>
</comment>
<dbReference type="PROSITE" id="PS51257">
    <property type="entry name" value="PROKAR_LIPOPROTEIN"/>
    <property type="match status" value="1"/>
</dbReference>
<organism evidence="2 3">
    <name type="scientific">Alkalilimnicola ehrlichii</name>
    <dbReference type="NCBI Taxonomy" id="351052"/>
    <lineage>
        <taxon>Bacteria</taxon>
        <taxon>Pseudomonadati</taxon>
        <taxon>Pseudomonadota</taxon>
        <taxon>Gammaproteobacteria</taxon>
        <taxon>Chromatiales</taxon>
        <taxon>Ectothiorhodospiraceae</taxon>
        <taxon>Alkalilimnicola</taxon>
    </lineage>
</organism>
<name>A0A3E0WLE2_9GAMM</name>
<feature type="signal peptide" evidence="1">
    <location>
        <begin position="1"/>
        <end position="31"/>
    </location>
</feature>
<dbReference type="InterPro" id="IPR021241">
    <property type="entry name" value="CsiV"/>
</dbReference>
<dbReference type="Pfam" id="PF10972">
    <property type="entry name" value="CsiV"/>
    <property type="match status" value="1"/>
</dbReference>
<dbReference type="EMBL" id="NFZW01000019">
    <property type="protein sequence ID" value="RFA33774.1"/>
    <property type="molecule type" value="Genomic_DNA"/>
</dbReference>
<accession>A0A3E0WLE2</accession>
<keyword evidence="1" id="KW-0732">Signal</keyword>
<keyword evidence="3" id="KW-1185">Reference proteome</keyword>
<protein>
    <recommendedName>
        <fullName evidence="4">Peptidoglycan-binding protein CsiV</fullName>
    </recommendedName>
</protein>
<reference evidence="3" key="1">
    <citation type="submission" date="2017-05" db="EMBL/GenBank/DDBJ databases">
        <authorList>
            <person name="Sharma S."/>
            <person name="Sidhu C."/>
            <person name="Pinnaka A.K."/>
        </authorList>
    </citation>
    <scope>NUCLEOTIDE SEQUENCE [LARGE SCALE GENOMIC DNA]</scope>
    <source>
        <strain evidence="3">AK93</strain>
    </source>
</reference>
<proteinExistence type="predicted"/>
<evidence type="ECO:0000313" key="3">
    <source>
        <dbReference type="Proteomes" id="UP000256763"/>
    </source>
</evidence>
<evidence type="ECO:0008006" key="4">
    <source>
        <dbReference type="Google" id="ProtNLM"/>
    </source>
</evidence>